<keyword evidence="1" id="KW-0732">Signal</keyword>
<keyword evidence="3" id="KW-1185">Reference proteome</keyword>
<proteinExistence type="predicted"/>
<dbReference type="RefSeq" id="WP_191191094.1">
    <property type="nucleotide sequence ID" value="NZ_JACWMY010000012.1"/>
</dbReference>
<dbReference type="EMBL" id="JACWMY010000012">
    <property type="protein sequence ID" value="MBD1366458.1"/>
    <property type="molecule type" value="Genomic_DNA"/>
</dbReference>
<comment type="caution">
    <text evidence="2">The sequence shown here is derived from an EMBL/GenBank/DDBJ whole genome shotgun (WGS) entry which is preliminary data.</text>
</comment>
<evidence type="ECO:0000313" key="3">
    <source>
        <dbReference type="Proteomes" id="UP000606600"/>
    </source>
</evidence>
<accession>A0ABR7WVZ3</accession>
<name>A0ABR7WVZ3_9SPHI</name>
<evidence type="ECO:0000256" key="1">
    <source>
        <dbReference type="SAM" id="SignalP"/>
    </source>
</evidence>
<feature type="chain" id="PRO_5047130571" description="MORN repeat protein" evidence="1">
    <location>
        <begin position="33"/>
        <end position="244"/>
    </location>
</feature>
<evidence type="ECO:0000313" key="2">
    <source>
        <dbReference type="EMBL" id="MBD1366458.1"/>
    </source>
</evidence>
<dbReference type="Proteomes" id="UP000606600">
    <property type="component" value="Unassembled WGS sequence"/>
</dbReference>
<reference evidence="2 3" key="1">
    <citation type="submission" date="2020-09" db="EMBL/GenBank/DDBJ databases">
        <title>Novel species of Mucilaginibacter isolated from a glacier on the Tibetan Plateau.</title>
        <authorList>
            <person name="Liu Q."/>
            <person name="Xin Y.-H."/>
        </authorList>
    </citation>
    <scope>NUCLEOTIDE SEQUENCE [LARGE SCALE GENOMIC DNA]</scope>
    <source>
        <strain evidence="2 3">ZT4R22</strain>
    </source>
</reference>
<organism evidence="2 3">
    <name type="scientific">Mucilaginibacter pankratovii</name>
    <dbReference type="NCBI Taxonomy" id="2772110"/>
    <lineage>
        <taxon>Bacteria</taxon>
        <taxon>Pseudomonadati</taxon>
        <taxon>Bacteroidota</taxon>
        <taxon>Sphingobacteriia</taxon>
        <taxon>Sphingobacteriales</taxon>
        <taxon>Sphingobacteriaceae</taxon>
        <taxon>Mucilaginibacter</taxon>
    </lineage>
</organism>
<feature type="signal peptide" evidence="1">
    <location>
        <begin position="1"/>
        <end position="32"/>
    </location>
</feature>
<sequence length="244" mass="28108">MTTTWIMNNVKALLRRSSIIITCLFIVQVCHAQPTREKTNLLTDSVSEVYHVLKTNKYVRHGLYQALFQHFQPVATGMYENDKKVGVWRFYNPKGKLMQTYDYSTRLASFEAPEDTTSNMRYLLDKDLRPGDKATKPIKTGGRYFGYLNYLQLFNLPDAYKDHPEVELNEVKTTVELLISPGGRLADYKVHINNGAQDNVIKMNTNLPDEEDRVFTPATLNGEPVSCRIIIRAYITEKGHLDFY</sequence>
<gene>
    <name evidence="2" type="ORF">IDJ77_21775</name>
</gene>
<evidence type="ECO:0008006" key="4">
    <source>
        <dbReference type="Google" id="ProtNLM"/>
    </source>
</evidence>
<protein>
    <recommendedName>
        <fullName evidence="4">MORN repeat protein</fullName>
    </recommendedName>
</protein>
<dbReference type="SUPFAM" id="SSF82185">
    <property type="entry name" value="Histone H3 K4-specific methyltransferase SET7/9 N-terminal domain"/>
    <property type="match status" value="1"/>
</dbReference>